<dbReference type="PANTHER" id="PTHR43584">
    <property type="entry name" value="NUCLEOTIDYL TRANSFERASE"/>
    <property type="match status" value="1"/>
</dbReference>
<comment type="caution">
    <text evidence="4">The sequence shown here is derived from an EMBL/GenBank/DDBJ whole genome shotgun (WGS) entry which is preliminary data.</text>
</comment>
<name>A0A3P2A034_9BACE</name>
<reference evidence="4 5" key="1">
    <citation type="submission" date="2018-11" db="EMBL/GenBank/DDBJ databases">
        <title>Genomes From Bacteria Associated with the Canine Oral Cavity: a Test Case for Automated Genome-Based Taxonomic Assignment.</title>
        <authorList>
            <person name="Coil D.A."/>
            <person name="Jospin G."/>
            <person name="Darling A.E."/>
            <person name="Wallis C."/>
            <person name="Davis I.J."/>
            <person name="Harris S."/>
            <person name="Eisen J.A."/>
            <person name="Holcombe L.J."/>
            <person name="O'Flynn C."/>
        </authorList>
    </citation>
    <scope>NUCLEOTIDE SEQUENCE [LARGE SCALE GENOMIC DNA]</scope>
    <source>
        <strain evidence="4 5">OH1047_COT-310</strain>
    </source>
</reference>
<dbReference type="EMBL" id="RQYF01000072">
    <property type="protein sequence ID" value="RRD88727.1"/>
    <property type="molecule type" value="Genomic_DNA"/>
</dbReference>
<dbReference type="SUPFAM" id="SSF53448">
    <property type="entry name" value="Nucleotide-diphospho-sugar transferases"/>
    <property type="match status" value="1"/>
</dbReference>
<dbReference type="AlphaFoldDB" id="A0A3P2A034"/>
<keyword evidence="5" id="KW-1185">Reference proteome</keyword>
<feature type="domain" description="Nucleotidyl transferase" evidence="3">
    <location>
        <begin position="2"/>
        <end position="240"/>
    </location>
</feature>
<dbReference type="InterPro" id="IPR005835">
    <property type="entry name" value="NTP_transferase_dom"/>
</dbReference>
<evidence type="ECO:0000256" key="2">
    <source>
        <dbReference type="ARBA" id="ARBA00022695"/>
    </source>
</evidence>
<dbReference type="PANTHER" id="PTHR43584:SF8">
    <property type="entry name" value="N-ACETYLMURAMATE ALPHA-1-PHOSPHATE URIDYLYLTRANSFERASE"/>
    <property type="match status" value="1"/>
</dbReference>
<evidence type="ECO:0000313" key="4">
    <source>
        <dbReference type="EMBL" id="RRD88727.1"/>
    </source>
</evidence>
<gene>
    <name evidence="4" type="ORF">EII33_11530</name>
</gene>
<proteinExistence type="predicted"/>
<organism evidence="4 5">
    <name type="scientific">Prevotella heparinolytica</name>
    <dbReference type="NCBI Taxonomy" id="28113"/>
    <lineage>
        <taxon>Bacteria</taxon>
        <taxon>Pseudomonadati</taxon>
        <taxon>Bacteroidota</taxon>
        <taxon>Bacteroidia</taxon>
        <taxon>Bacteroidales</taxon>
        <taxon>Bacteroidaceae</taxon>
        <taxon>Bacteroides</taxon>
    </lineage>
</organism>
<dbReference type="GO" id="GO:0016779">
    <property type="term" value="F:nucleotidyltransferase activity"/>
    <property type="evidence" value="ECO:0007669"/>
    <property type="project" value="UniProtKB-KW"/>
</dbReference>
<protein>
    <submittedName>
        <fullName evidence="4">Nucleotidyltransferase family protein</fullName>
    </submittedName>
</protein>
<dbReference type="RefSeq" id="WP_125239833.1">
    <property type="nucleotide sequence ID" value="NZ_JBGYSF010000138.1"/>
</dbReference>
<evidence type="ECO:0000313" key="5">
    <source>
        <dbReference type="Proteomes" id="UP000279562"/>
    </source>
</evidence>
<accession>A0A3P2A034</accession>
<keyword evidence="1 4" id="KW-0808">Transferase</keyword>
<dbReference type="Proteomes" id="UP000279562">
    <property type="component" value="Unassembled WGS sequence"/>
</dbReference>
<dbReference type="Gene3D" id="3.90.550.10">
    <property type="entry name" value="Spore Coat Polysaccharide Biosynthesis Protein SpsA, Chain A"/>
    <property type="match status" value="1"/>
</dbReference>
<dbReference type="InterPro" id="IPR050065">
    <property type="entry name" value="GlmU-like"/>
</dbReference>
<dbReference type="InterPro" id="IPR029044">
    <property type="entry name" value="Nucleotide-diphossugar_trans"/>
</dbReference>
<dbReference type="CDD" id="cd06422">
    <property type="entry name" value="NTP_transferase_like_1"/>
    <property type="match status" value="1"/>
</dbReference>
<evidence type="ECO:0000259" key="3">
    <source>
        <dbReference type="Pfam" id="PF00483"/>
    </source>
</evidence>
<sequence length="254" mass="28788">MKAMIFAAGLGTRLRPLTDHTPKALVPVAGKPMLERVILRLKDAGFNDITVNIHHFGGQIIDYLRAHDNFGTNIHISDERDMLLDTGGGIGKARPFLDGSEPFLVHNADILSETDLAAFYRHHVKSGVEATLLVSERETSRYLLFDDNLRLKGWVNKSTGEVKPGGFDYREKEFRELAFGGIHVISPSLFRFMDDERWTGKFSIIPFYLSVCREACVQGYVPQGEQWFDVGKMETLKKAEEWLYMNHDSAEKPL</sequence>
<evidence type="ECO:0000256" key="1">
    <source>
        <dbReference type="ARBA" id="ARBA00022679"/>
    </source>
</evidence>
<dbReference type="Pfam" id="PF00483">
    <property type="entry name" value="NTP_transferase"/>
    <property type="match status" value="1"/>
</dbReference>
<keyword evidence="2" id="KW-0548">Nucleotidyltransferase</keyword>